<reference evidence="2" key="1">
    <citation type="submission" date="2019-04" db="EMBL/GenBank/DDBJ databases">
        <title>Friends and foes A comparative genomics study of 23 Aspergillus species from section Flavi.</title>
        <authorList>
            <consortium name="DOE Joint Genome Institute"/>
            <person name="Kjaerbolling I."/>
            <person name="Vesth T."/>
            <person name="Frisvad J.C."/>
            <person name="Nybo J.L."/>
            <person name="Theobald S."/>
            <person name="Kildgaard S."/>
            <person name="Isbrandt T."/>
            <person name="Kuo A."/>
            <person name="Sato A."/>
            <person name="Lyhne E.K."/>
            <person name="Kogle M.E."/>
            <person name="Wiebenga A."/>
            <person name="Kun R.S."/>
            <person name="Lubbers R.J."/>
            <person name="Makela M.R."/>
            <person name="Barry K."/>
            <person name="Chovatia M."/>
            <person name="Clum A."/>
            <person name="Daum C."/>
            <person name="Haridas S."/>
            <person name="He G."/>
            <person name="LaButti K."/>
            <person name="Lipzen A."/>
            <person name="Mondo S."/>
            <person name="Riley R."/>
            <person name="Salamov A."/>
            <person name="Simmons B.A."/>
            <person name="Magnuson J.K."/>
            <person name="Henrissat B."/>
            <person name="Mortensen U.H."/>
            <person name="Larsen T.O."/>
            <person name="Devries R.P."/>
            <person name="Grigoriev I.V."/>
            <person name="Machida M."/>
            <person name="Baker S.E."/>
            <person name="Andersen M.R."/>
        </authorList>
    </citation>
    <scope>NUCLEOTIDE SEQUENCE</scope>
    <source>
        <strain evidence="2">CBS 117612</strain>
    </source>
</reference>
<dbReference type="OrthoDB" id="4431177at2759"/>
<dbReference type="AlphaFoldDB" id="A0A5N6YPD5"/>
<organism evidence="2">
    <name type="scientific">Aspergillus arachidicola</name>
    <dbReference type="NCBI Taxonomy" id="656916"/>
    <lineage>
        <taxon>Eukaryota</taxon>
        <taxon>Fungi</taxon>
        <taxon>Dikarya</taxon>
        <taxon>Ascomycota</taxon>
        <taxon>Pezizomycotina</taxon>
        <taxon>Eurotiomycetes</taxon>
        <taxon>Eurotiomycetidae</taxon>
        <taxon>Eurotiales</taxon>
        <taxon>Aspergillaceae</taxon>
        <taxon>Aspergillus</taxon>
        <taxon>Aspergillus subgen. Circumdati</taxon>
    </lineage>
</organism>
<evidence type="ECO:0000256" key="1">
    <source>
        <dbReference type="SAM" id="SignalP"/>
    </source>
</evidence>
<proteinExistence type="predicted"/>
<evidence type="ECO:0000313" key="2">
    <source>
        <dbReference type="EMBL" id="KAE8347271.1"/>
    </source>
</evidence>
<protein>
    <recommendedName>
        <fullName evidence="3">Cyanovirin-N domain-containing protein</fullName>
    </recommendedName>
</protein>
<gene>
    <name evidence="2" type="ORF">BDV24DRAFT_157568</name>
</gene>
<feature type="signal peptide" evidence="1">
    <location>
        <begin position="1"/>
        <end position="18"/>
    </location>
</feature>
<dbReference type="EMBL" id="ML737113">
    <property type="protein sequence ID" value="KAE8347271.1"/>
    <property type="molecule type" value="Genomic_DNA"/>
</dbReference>
<evidence type="ECO:0008006" key="3">
    <source>
        <dbReference type="Google" id="ProtNLM"/>
    </source>
</evidence>
<name>A0A5N6YPD5_9EURO</name>
<keyword evidence="1" id="KW-0732">Signal</keyword>
<accession>A0A5N6YPD5</accession>
<feature type="chain" id="PRO_5024950714" description="Cyanovirin-N domain-containing protein" evidence="1">
    <location>
        <begin position="19"/>
        <end position="182"/>
    </location>
</feature>
<sequence length="182" mass="20284">MYWPLLILSSFLVSLAASQGIDTIAAKRGAPAFPGERKYMLDQCPGLEIMGARAQRGQIRPPSQTLVSDCKNPDYSHKGEKVATGGLCLNKCLGWDERTHQFTSQKDGYGLAEWNGNCWDCRFERNKKGNNLFCYCANVPEPKEHHDSYADVKMALRTFNLDGVIELGNGGLLRCHGQYGYC</sequence>
<dbReference type="Proteomes" id="UP000325558">
    <property type="component" value="Unassembled WGS sequence"/>
</dbReference>